<dbReference type="Proteomes" id="UP000078397">
    <property type="component" value="Unassembled WGS sequence"/>
</dbReference>
<dbReference type="AlphaFoldDB" id="A0A179FE89"/>
<protein>
    <submittedName>
        <fullName evidence="2">Uncharacterized protein</fullName>
    </submittedName>
</protein>
<organism evidence="2 3">
    <name type="scientific">Pochonia chlamydosporia 170</name>
    <dbReference type="NCBI Taxonomy" id="1380566"/>
    <lineage>
        <taxon>Eukaryota</taxon>
        <taxon>Fungi</taxon>
        <taxon>Dikarya</taxon>
        <taxon>Ascomycota</taxon>
        <taxon>Pezizomycotina</taxon>
        <taxon>Sordariomycetes</taxon>
        <taxon>Hypocreomycetidae</taxon>
        <taxon>Hypocreales</taxon>
        <taxon>Clavicipitaceae</taxon>
        <taxon>Pochonia</taxon>
    </lineage>
</organism>
<dbReference type="KEGG" id="pchm:VFPPC_09232"/>
<dbReference type="GeneID" id="28851796"/>
<sequence length="128" mass="14257">MYKKRMGHGRRDDPVGFPGPVSLVSIPAPGFQLVSLSTVGLKQGSFLSWPSARQQTTVSVHRSLMRVTGMIVYQAMQDMRPMCDSKGRPSLQLLVFYLLNVRFVSGISFSLSHFSSLPSFHLTPYCSM</sequence>
<name>A0A179FE89_METCM</name>
<dbReference type="EMBL" id="LSBJ02000006">
    <property type="protein sequence ID" value="OAQ63379.1"/>
    <property type="molecule type" value="Genomic_DNA"/>
</dbReference>
<keyword evidence="1" id="KW-0812">Transmembrane</keyword>
<keyword evidence="1" id="KW-0472">Membrane</keyword>
<evidence type="ECO:0000313" key="2">
    <source>
        <dbReference type="EMBL" id="OAQ63379.1"/>
    </source>
</evidence>
<accession>A0A179FE89</accession>
<comment type="caution">
    <text evidence="2">The sequence shown here is derived from an EMBL/GenBank/DDBJ whole genome shotgun (WGS) entry which is preliminary data.</text>
</comment>
<keyword evidence="3" id="KW-1185">Reference proteome</keyword>
<evidence type="ECO:0000256" key="1">
    <source>
        <dbReference type="SAM" id="Phobius"/>
    </source>
</evidence>
<gene>
    <name evidence="2" type="ORF">VFPPC_09232</name>
</gene>
<feature type="transmembrane region" description="Helical" evidence="1">
    <location>
        <begin position="94"/>
        <end position="114"/>
    </location>
</feature>
<reference evidence="2 3" key="1">
    <citation type="journal article" date="2016" name="PLoS Pathog.">
        <title>Biosynthesis of antibiotic leucinostatins in bio-control fungus Purpureocillium lilacinum and their inhibition on phytophthora revealed by genome mining.</title>
        <authorList>
            <person name="Wang G."/>
            <person name="Liu Z."/>
            <person name="Lin R."/>
            <person name="Li E."/>
            <person name="Mao Z."/>
            <person name="Ling J."/>
            <person name="Yang Y."/>
            <person name="Yin W.B."/>
            <person name="Xie B."/>
        </authorList>
    </citation>
    <scope>NUCLEOTIDE SEQUENCE [LARGE SCALE GENOMIC DNA]</scope>
    <source>
        <strain evidence="2">170</strain>
    </source>
</reference>
<dbReference type="RefSeq" id="XP_018140959.1">
    <property type="nucleotide sequence ID" value="XM_018287802.1"/>
</dbReference>
<proteinExistence type="predicted"/>
<evidence type="ECO:0000313" key="3">
    <source>
        <dbReference type="Proteomes" id="UP000078397"/>
    </source>
</evidence>
<keyword evidence="1" id="KW-1133">Transmembrane helix</keyword>